<proteinExistence type="predicted"/>
<reference evidence="3" key="2">
    <citation type="submission" date="2023-05" db="EMBL/GenBank/DDBJ databases">
        <authorList>
            <consortium name="Lawrence Berkeley National Laboratory"/>
            <person name="Steindorff A."/>
            <person name="Hensen N."/>
            <person name="Bonometti L."/>
            <person name="Westerberg I."/>
            <person name="Brannstrom I.O."/>
            <person name="Guillou S."/>
            <person name="Cros-Aarteil S."/>
            <person name="Calhoun S."/>
            <person name="Haridas S."/>
            <person name="Kuo A."/>
            <person name="Mondo S."/>
            <person name="Pangilinan J."/>
            <person name="Riley R."/>
            <person name="Labutti K."/>
            <person name="Andreopoulos B."/>
            <person name="Lipzen A."/>
            <person name="Chen C."/>
            <person name="Yanf M."/>
            <person name="Daum C."/>
            <person name="Ng V."/>
            <person name="Clum A."/>
            <person name="Ohm R."/>
            <person name="Martin F."/>
            <person name="Silar P."/>
            <person name="Natvig D."/>
            <person name="Lalanne C."/>
            <person name="Gautier V."/>
            <person name="Ament-Velasquez S.L."/>
            <person name="Kruys A."/>
            <person name="Hutchinson M.I."/>
            <person name="Powell A.J."/>
            <person name="Barry K."/>
            <person name="Miller A.N."/>
            <person name="Grigoriev I.V."/>
            <person name="Debuchy R."/>
            <person name="Gladieux P."/>
            <person name="Thoren M.H."/>
            <person name="Johannesson H."/>
        </authorList>
    </citation>
    <scope>NUCLEOTIDE SEQUENCE</scope>
    <source>
        <strain evidence="3">CBS 315.58</strain>
    </source>
</reference>
<reference evidence="3" key="1">
    <citation type="journal article" date="2023" name="Mol. Phylogenet. Evol.">
        <title>Genome-scale phylogeny and comparative genomics of the fungal order Sordariales.</title>
        <authorList>
            <person name="Hensen N."/>
            <person name="Bonometti L."/>
            <person name="Westerberg I."/>
            <person name="Brannstrom I.O."/>
            <person name="Guillou S."/>
            <person name="Cros-Aarteil S."/>
            <person name="Calhoun S."/>
            <person name="Haridas S."/>
            <person name="Kuo A."/>
            <person name="Mondo S."/>
            <person name="Pangilinan J."/>
            <person name="Riley R."/>
            <person name="LaButti K."/>
            <person name="Andreopoulos B."/>
            <person name="Lipzen A."/>
            <person name="Chen C."/>
            <person name="Yan M."/>
            <person name="Daum C."/>
            <person name="Ng V."/>
            <person name="Clum A."/>
            <person name="Steindorff A."/>
            <person name="Ohm R.A."/>
            <person name="Martin F."/>
            <person name="Silar P."/>
            <person name="Natvig D.O."/>
            <person name="Lalanne C."/>
            <person name="Gautier V."/>
            <person name="Ament-Velasquez S.L."/>
            <person name="Kruys A."/>
            <person name="Hutchinson M.I."/>
            <person name="Powell A.J."/>
            <person name="Barry K."/>
            <person name="Miller A.N."/>
            <person name="Grigoriev I.V."/>
            <person name="Debuchy R."/>
            <person name="Gladieux P."/>
            <person name="Hiltunen Thoren M."/>
            <person name="Johannesson H."/>
        </authorList>
    </citation>
    <scope>NUCLEOTIDE SEQUENCE</scope>
    <source>
        <strain evidence="3">CBS 315.58</strain>
    </source>
</reference>
<protein>
    <submittedName>
        <fullName evidence="3">Uncharacterized protein</fullName>
    </submittedName>
</protein>
<organism evidence="3 4">
    <name type="scientific">Triangularia verruculosa</name>
    <dbReference type="NCBI Taxonomy" id="2587418"/>
    <lineage>
        <taxon>Eukaryota</taxon>
        <taxon>Fungi</taxon>
        <taxon>Dikarya</taxon>
        <taxon>Ascomycota</taxon>
        <taxon>Pezizomycotina</taxon>
        <taxon>Sordariomycetes</taxon>
        <taxon>Sordariomycetidae</taxon>
        <taxon>Sordariales</taxon>
        <taxon>Podosporaceae</taxon>
        <taxon>Triangularia</taxon>
    </lineage>
</organism>
<feature type="region of interest" description="Disordered" evidence="2">
    <location>
        <begin position="72"/>
        <end position="91"/>
    </location>
</feature>
<evidence type="ECO:0000256" key="2">
    <source>
        <dbReference type="SAM" id="MobiDB-lite"/>
    </source>
</evidence>
<keyword evidence="4" id="KW-1185">Reference proteome</keyword>
<accession>A0AAN6XS59</accession>
<feature type="region of interest" description="Disordered" evidence="2">
    <location>
        <begin position="1"/>
        <end position="62"/>
    </location>
</feature>
<dbReference type="Proteomes" id="UP001303160">
    <property type="component" value="Unassembled WGS sequence"/>
</dbReference>
<dbReference type="EMBL" id="MU863875">
    <property type="protein sequence ID" value="KAK4205754.1"/>
    <property type="molecule type" value="Genomic_DNA"/>
</dbReference>
<feature type="coiled-coil region" evidence="1">
    <location>
        <begin position="248"/>
        <end position="338"/>
    </location>
</feature>
<keyword evidence="1" id="KW-0175">Coiled coil</keyword>
<dbReference type="AlphaFoldDB" id="A0AAN6XS59"/>
<name>A0AAN6XS59_9PEZI</name>
<evidence type="ECO:0000313" key="3">
    <source>
        <dbReference type="EMBL" id="KAK4205754.1"/>
    </source>
</evidence>
<sequence length="782" mass="87756">MMTSDFESDNRGHPVVGYSRGGGAPLYSPPSQPPTTLAASHTAKEKVSPANRPSPIGSEMATKKKLAEKLERMEQTGDHTPANKAAATPESAFTMGASTHGSLIYKGRAMKSAASTASTDSPIVVDQFNRLSLASLHQVVKTTGQIFQNAADKVSRNVEDGDIHHNHKEMRKQCRLVLRRIWGLREGLHMLKDSAGIPEEFMKQLDYDIQGLINSVTQMMDEGNKVGSELLRLISLAESYGSESTKTREDLQKLKKEHESIVAEYKSAKAELKQILEDNKLEVQIAKQRVRELEEERSTLNEITATYKVKNSRDLEMMDFLREKIEKLEMENGYLRGQLEGKRNLWMQVHTDEKERDAARNIAMQSSMLSTKPEGGSSHPLSHHVSQVSLRPSTRHGPHQAQGVRPFQSFSQLPSGFSPNTSQLVRAAKEKSSGALNEVYPLQNGHIHHIVPGSTTSASRIYQSRATAENWRRSTPRTSVIRANEVGSPTERHPSSPSATFSDLQSPLAFKQTEEQIWVNEFDGFFKLMLGFCNSHFKRLQISPQVVHLHIQSKVPSLFDYMCTVINPGSPELGQGYALSLVCESATRPYYLFRLLLQHIVNLIFTTDGWSGFNNDVDQEMEGLGQTLECSKKPSERDAASKRLAELVNEMETSKQAPAFKHHKILEHNQVLRKMISPFIKLAKAQQEPILHDLYTVTQAAWELSSKLLKSGRTFHYVFNDTHAKYSPDVHIAVETFLKPEDLALRNYRLKLSVTPIITMRSDENLTIKASQILKAKVLVMQ</sequence>
<comment type="caution">
    <text evidence="3">The sequence shown here is derived from an EMBL/GenBank/DDBJ whole genome shotgun (WGS) entry which is preliminary data.</text>
</comment>
<evidence type="ECO:0000256" key="1">
    <source>
        <dbReference type="SAM" id="Coils"/>
    </source>
</evidence>
<gene>
    <name evidence="3" type="ORF">QBC40DRAFT_248921</name>
</gene>
<evidence type="ECO:0000313" key="4">
    <source>
        <dbReference type="Proteomes" id="UP001303160"/>
    </source>
</evidence>